<comment type="subcellular location">
    <subcellularLocation>
        <location evidence="15">Cell membrane</location>
        <topology evidence="15">Peripheral membrane protein</topology>
        <orientation evidence="15">Cytoplasmic side</orientation>
    </subcellularLocation>
    <subcellularLocation>
        <location evidence="15">Cytoplasm</location>
    </subcellularLocation>
    <subcellularLocation>
        <location evidence="2">Membrane</location>
        <topology evidence="2">Peripheral membrane protein</topology>
    </subcellularLocation>
    <text evidence="15">Distribution is 50-50.</text>
</comment>
<dbReference type="RefSeq" id="WP_138323464.1">
    <property type="nucleotide sequence ID" value="NZ_CP040463.1"/>
</dbReference>
<keyword evidence="7" id="KW-0479">Metal-binding</keyword>
<gene>
    <name evidence="15 20" type="primary">secA</name>
    <name evidence="20" type="ORF">FE773_05980</name>
</gene>
<dbReference type="SUPFAM" id="SSF81886">
    <property type="entry name" value="Helical scaffold and wing domains of SecA"/>
    <property type="match status" value="1"/>
</dbReference>
<evidence type="ECO:0000256" key="11">
    <source>
        <dbReference type="ARBA" id="ARBA00022927"/>
    </source>
</evidence>
<dbReference type="SMART" id="SM00957">
    <property type="entry name" value="SecA_DEAD"/>
    <property type="match status" value="1"/>
</dbReference>
<dbReference type="PROSITE" id="PS51192">
    <property type="entry name" value="HELICASE_ATP_BIND_1"/>
    <property type="match status" value="1"/>
</dbReference>
<keyword evidence="10 15" id="KW-0067">ATP-binding</keyword>
<name>A0ABX5V8Y9_9BACT</name>
<dbReference type="CDD" id="cd18803">
    <property type="entry name" value="SF2_C_secA"/>
    <property type="match status" value="1"/>
</dbReference>
<dbReference type="InterPro" id="IPR004027">
    <property type="entry name" value="SEC_C_motif"/>
</dbReference>
<dbReference type="EC" id="7.4.2.8" evidence="15"/>
<evidence type="ECO:0000256" key="1">
    <source>
        <dbReference type="ARBA" id="ARBA00001947"/>
    </source>
</evidence>
<evidence type="ECO:0000256" key="9">
    <source>
        <dbReference type="ARBA" id="ARBA00022833"/>
    </source>
</evidence>
<evidence type="ECO:0000256" key="16">
    <source>
        <dbReference type="RuleBase" id="RU003874"/>
    </source>
</evidence>
<evidence type="ECO:0000313" key="20">
    <source>
        <dbReference type="EMBL" id="QCT94743.1"/>
    </source>
</evidence>
<dbReference type="PROSITE" id="PS51196">
    <property type="entry name" value="SECA_MOTOR_DEAD"/>
    <property type="match status" value="1"/>
</dbReference>
<feature type="domain" description="Helicase C-terminal" evidence="18">
    <location>
        <begin position="412"/>
        <end position="596"/>
    </location>
</feature>
<dbReference type="InterPro" id="IPR000185">
    <property type="entry name" value="SecA"/>
</dbReference>
<dbReference type="Gene3D" id="3.90.1440.10">
    <property type="entry name" value="SecA, preprotein cross-linking domain"/>
    <property type="match status" value="1"/>
</dbReference>
<reference evidence="20 21" key="1">
    <citation type="submission" date="2019-05" db="EMBL/GenBank/DDBJ databases">
        <title>A comparative analysis of the Nautiliaceae.</title>
        <authorList>
            <person name="Grosche A."/>
            <person name="Smedile F."/>
            <person name="Vetriani C."/>
        </authorList>
    </citation>
    <scope>NUCLEOTIDE SEQUENCE [LARGE SCALE GENOMIC DNA]</scope>
    <source>
        <strain evidence="20 21">TB-2</strain>
    </source>
</reference>
<accession>A0ABX5V8Y9</accession>
<dbReference type="Proteomes" id="UP000306825">
    <property type="component" value="Chromosome"/>
</dbReference>
<evidence type="ECO:0000259" key="18">
    <source>
        <dbReference type="PROSITE" id="PS51194"/>
    </source>
</evidence>
<dbReference type="InterPro" id="IPR044722">
    <property type="entry name" value="SecA_SF2_C"/>
</dbReference>
<dbReference type="InterPro" id="IPR011116">
    <property type="entry name" value="SecA_Wing/Scaffold"/>
</dbReference>
<dbReference type="PANTHER" id="PTHR30612">
    <property type="entry name" value="SECA INNER MEMBRANE COMPONENT OF SEC PROTEIN SECRETION SYSTEM"/>
    <property type="match status" value="1"/>
</dbReference>
<dbReference type="Pfam" id="PF02810">
    <property type="entry name" value="SEC-C"/>
    <property type="match status" value="1"/>
</dbReference>
<dbReference type="Pfam" id="PF07517">
    <property type="entry name" value="SecA_DEAD"/>
    <property type="match status" value="1"/>
</dbReference>
<dbReference type="HAMAP" id="MF_01382">
    <property type="entry name" value="SecA"/>
    <property type="match status" value="1"/>
</dbReference>
<evidence type="ECO:0000256" key="6">
    <source>
        <dbReference type="ARBA" id="ARBA00022490"/>
    </source>
</evidence>
<dbReference type="Pfam" id="PF07516">
    <property type="entry name" value="SecA_SW"/>
    <property type="match status" value="1"/>
</dbReference>
<dbReference type="SUPFAM" id="SSF81767">
    <property type="entry name" value="Pre-protein crosslinking domain of SecA"/>
    <property type="match status" value="1"/>
</dbReference>
<keyword evidence="4 15" id="KW-0813">Transport</keyword>
<evidence type="ECO:0000259" key="17">
    <source>
        <dbReference type="PROSITE" id="PS51192"/>
    </source>
</evidence>
<dbReference type="Gene3D" id="1.10.3060.10">
    <property type="entry name" value="Helical scaffold and wing domains of SecA"/>
    <property type="match status" value="1"/>
</dbReference>
<comment type="cofactor">
    <cofactor evidence="1">
        <name>Zn(2+)</name>
        <dbReference type="ChEBI" id="CHEBI:29105"/>
    </cofactor>
</comment>
<keyword evidence="12 15" id="KW-1278">Translocase</keyword>
<sequence>MVKNIVRKIFGTKNDRELKKYFARVKKINELEPKYEKMSDEEIKKEFNNIKEKVLEEIKNGADEQETLNKYLYDVFAMTREASKRVLGMRHYDVQLVGGMVLHEGKIAEMKTGEGKTLVATLPVVLNAILGKGVHVVTVNDYLAQRDASEMGKLYEFFGLSTGVVVSGMEEYERKKAYECDVTYGTNSEFGFDYLRDNMVFDINDKVQRGHYYAIVDEVDSILIDEARTPLIISGPANKTVENYIKADKVAKQLEVDKHFTIDEKDRVVLLTEEGIKKAEELFGVENLYTPENAILAHHLDQALKANYLFKEGKDYIVRKGEILIVDEFTGRIAEGRRFSEGLHQALEAKEGVEIQEESQTFADITYQNYFRMYEKLAGMTGTAQTEATEFLEIYGLEVISIPTNKPIARKDLNDVVYKTEEEKFEAVVKKVKELHKKGQPVLIGTTSVQKSEYLSRLLKKEKIPHTVLNAKHHEKEAEIIAKAGQKGAVTVATNMAGRGVDIKIDDEVRKLGGLYIIGTERHESRRIDNQLRGRAGRQGDPGVSQFYLSLEDDLLRIFGSDRIKHIMDRLGIERGEHIDSKIVTRAIEKAQKKVETMHFEARKHILKYDDVANEQRKVIYKFRDQLLDKNFDIYSKLEEMREEFVNYILQISEVYEHTPKEDIDKEKLKAHLKEYTGIDFSDEELDKDYDELKKYIIEKIKKEFEEKFKDVDSEEKERIIRQIMLQVLDEAWREHLYTMDVLKTGIGLRGYNQKDPLVEYKKESFELFTDLIRRVKVDSLKILHNLQIELQPEIDPEIAEFMKSLEGKDVLEILNSAPSIPEDIEQKDVDTIMKELEAQTELLKKEFEAKQRKKVKRNEPCPCGSGKKFKDCCGKSPKF</sequence>
<dbReference type="SMART" id="SM00490">
    <property type="entry name" value="HELICc"/>
    <property type="match status" value="1"/>
</dbReference>
<keyword evidence="9" id="KW-0862">Zinc</keyword>
<dbReference type="Pfam" id="PF01043">
    <property type="entry name" value="SecA_PP_bind"/>
    <property type="match status" value="1"/>
</dbReference>
<dbReference type="CDD" id="cd17928">
    <property type="entry name" value="DEXDc_SecA"/>
    <property type="match status" value="1"/>
</dbReference>
<evidence type="ECO:0000256" key="7">
    <source>
        <dbReference type="ARBA" id="ARBA00022723"/>
    </source>
</evidence>
<dbReference type="NCBIfam" id="NF006630">
    <property type="entry name" value="PRK09200.1"/>
    <property type="match status" value="1"/>
</dbReference>
<comment type="subunit">
    <text evidence="15">Monomer and homodimer. Part of the essential Sec protein translocation apparatus which comprises SecA, SecYEG and auxiliary proteins SecDF. Other proteins may also be involved.</text>
</comment>
<feature type="binding site" evidence="15">
    <location>
        <position position="95"/>
    </location>
    <ligand>
        <name>ATP</name>
        <dbReference type="ChEBI" id="CHEBI:30616"/>
    </ligand>
</feature>
<comment type="similarity">
    <text evidence="3 15 16">Belongs to the SecA family.</text>
</comment>
<dbReference type="InterPro" id="IPR027417">
    <property type="entry name" value="P-loop_NTPase"/>
</dbReference>
<dbReference type="NCBIfam" id="TIGR00963">
    <property type="entry name" value="secA"/>
    <property type="match status" value="1"/>
</dbReference>
<dbReference type="EMBL" id="CP040463">
    <property type="protein sequence ID" value="QCT94743.1"/>
    <property type="molecule type" value="Genomic_DNA"/>
</dbReference>
<dbReference type="PANTHER" id="PTHR30612:SF0">
    <property type="entry name" value="CHLOROPLAST PROTEIN-TRANSPORTING ATPASE"/>
    <property type="match status" value="1"/>
</dbReference>
<evidence type="ECO:0000256" key="14">
    <source>
        <dbReference type="ARBA" id="ARBA00023136"/>
    </source>
</evidence>
<proteinExistence type="inferred from homology"/>
<feature type="domain" description="Helicase ATP-binding" evidence="17">
    <location>
        <begin position="97"/>
        <end position="255"/>
    </location>
</feature>
<feature type="binding site" evidence="15">
    <location>
        <position position="502"/>
    </location>
    <ligand>
        <name>ATP</name>
        <dbReference type="ChEBI" id="CHEBI:30616"/>
    </ligand>
</feature>
<dbReference type="InterPro" id="IPR036670">
    <property type="entry name" value="SecA_X-link_sf"/>
</dbReference>
<keyword evidence="13 15" id="KW-0811">Translocation</keyword>
<evidence type="ECO:0000313" key="21">
    <source>
        <dbReference type="Proteomes" id="UP000306825"/>
    </source>
</evidence>
<dbReference type="InterPro" id="IPR001650">
    <property type="entry name" value="Helicase_C-like"/>
</dbReference>
<dbReference type="NCBIfam" id="NF009538">
    <property type="entry name" value="PRK12904.1"/>
    <property type="match status" value="1"/>
</dbReference>
<comment type="catalytic activity">
    <reaction evidence="15">
        <text>ATP + H2O + cellular proteinSide 1 = ADP + phosphate + cellular proteinSide 2.</text>
        <dbReference type="EC" id="7.4.2.8"/>
    </reaction>
</comment>
<comment type="function">
    <text evidence="15">Part of the Sec protein translocase complex. Interacts with the SecYEG preprotein conducting channel. Has a central role in coupling the hydrolysis of ATP to the transfer of proteins into and across the cell membrane, serving as an ATP-driven molecular motor driving the stepwise translocation of polypeptide chains across the membrane.</text>
</comment>
<dbReference type="InterPro" id="IPR011115">
    <property type="entry name" value="SecA_DEAD"/>
</dbReference>
<evidence type="ECO:0000256" key="15">
    <source>
        <dbReference type="HAMAP-Rule" id="MF_01382"/>
    </source>
</evidence>
<dbReference type="Gene3D" id="3.40.50.300">
    <property type="entry name" value="P-loop containing nucleotide triphosphate hydrolases"/>
    <property type="match status" value="3"/>
</dbReference>
<dbReference type="SUPFAM" id="SSF52540">
    <property type="entry name" value="P-loop containing nucleoside triphosphate hydrolases"/>
    <property type="match status" value="2"/>
</dbReference>
<evidence type="ECO:0000256" key="4">
    <source>
        <dbReference type="ARBA" id="ARBA00022448"/>
    </source>
</evidence>
<dbReference type="PRINTS" id="PR00906">
    <property type="entry name" value="SECA"/>
</dbReference>
<dbReference type="InterPro" id="IPR011130">
    <property type="entry name" value="SecA_preprotein_X-link_dom"/>
</dbReference>
<dbReference type="PROSITE" id="PS51194">
    <property type="entry name" value="HELICASE_CTER"/>
    <property type="match status" value="1"/>
</dbReference>
<dbReference type="InterPro" id="IPR014018">
    <property type="entry name" value="SecA_motor_DEAD"/>
</dbReference>
<keyword evidence="14 15" id="KW-0472">Membrane</keyword>
<evidence type="ECO:0000256" key="13">
    <source>
        <dbReference type="ARBA" id="ARBA00023010"/>
    </source>
</evidence>
<evidence type="ECO:0000259" key="19">
    <source>
        <dbReference type="PROSITE" id="PS51196"/>
    </source>
</evidence>
<evidence type="ECO:0000256" key="3">
    <source>
        <dbReference type="ARBA" id="ARBA00007650"/>
    </source>
</evidence>
<evidence type="ECO:0000256" key="10">
    <source>
        <dbReference type="ARBA" id="ARBA00022840"/>
    </source>
</evidence>
<evidence type="ECO:0000256" key="12">
    <source>
        <dbReference type="ARBA" id="ARBA00022967"/>
    </source>
</evidence>
<keyword evidence="8 15" id="KW-0547">Nucleotide-binding</keyword>
<evidence type="ECO:0000256" key="2">
    <source>
        <dbReference type="ARBA" id="ARBA00004170"/>
    </source>
</evidence>
<keyword evidence="21" id="KW-1185">Reference proteome</keyword>
<keyword evidence="5 15" id="KW-1003">Cell membrane</keyword>
<feature type="domain" description="SecA family profile" evidence="19">
    <location>
        <begin position="3"/>
        <end position="580"/>
    </location>
</feature>
<dbReference type="Pfam" id="PF21090">
    <property type="entry name" value="P-loop_SecA"/>
    <property type="match status" value="1"/>
</dbReference>
<keyword evidence="6 15" id="KW-0963">Cytoplasm</keyword>
<protein>
    <recommendedName>
        <fullName evidence="15 16">Protein translocase subunit SecA</fullName>
        <ecNumber evidence="15">7.4.2.8</ecNumber>
    </recommendedName>
</protein>
<feature type="binding site" evidence="15">
    <location>
        <begin position="113"/>
        <end position="117"/>
    </location>
    <ligand>
        <name>ATP</name>
        <dbReference type="ChEBI" id="CHEBI:30616"/>
    </ligand>
</feature>
<organism evidence="20 21">
    <name type="scientific">Caminibacter mediatlanticus TB-2</name>
    <dbReference type="NCBI Taxonomy" id="391592"/>
    <lineage>
        <taxon>Bacteria</taxon>
        <taxon>Pseudomonadati</taxon>
        <taxon>Campylobacterota</taxon>
        <taxon>Epsilonproteobacteria</taxon>
        <taxon>Nautiliales</taxon>
        <taxon>Nautiliaceae</taxon>
        <taxon>Caminibacter</taxon>
    </lineage>
</organism>
<dbReference type="SMART" id="SM00958">
    <property type="entry name" value="SecA_PP_bind"/>
    <property type="match status" value="1"/>
</dbReference>
<evidence type="ECO:0000256" key="5">
    <source>
        <dbReference type="ARBA" id="ARBA00022475"/>
    </source>
</evidence>
<keyword evidence="11 15" id="KW-0653">Protein transport</keyword>
<dbReference type="InterPro" id="IPR014001">
    <property type="entry name" value="Helicase_ATP-bd"/>
</dbReference>
<dbReference type="InterPro" id="IPR036266">
    <property type="entry name" value="SecA_Wing/Scaffold_sf"/>
</dbReference>
<evidence type="ECO:0000256" key="8">
    <source>
        <dbReference type="ARBA" id="ARBA00022741"/>
    </source>
</evidence>